<protein>
    <recommendedName>
        <fullName evidence="1">Cupin type-2 domain-containing protein</fullName>
    </recommendedName>
</protein>
<feature type="domain" description="Cupin type-2" evidence="1">
    <location>
        <begin position="28"/>
        <end position="91"/>
    </location>
</feature>
<dbReference type="InterPro" id="IPR014710">
    <property type="entry name" value="RmlC-like_jellyroll"/>
</dbReference>
<organism evidence="2">
    <name type="scientific">marine sediment metagenome</name>
    <dbReference type="NCBI Taxonomy" id="412755"/>
    <lineage>
        <taxon>unclassified sequences</taxon>
        <taxon>metagenomes</taxon>
        <taxon>ecological metagenomes</taxon>
    </lineage>
</organism>
<proteinExistence type="predicted"/>
<accession>A0A0F9E4Y4</accession>
<dbReference type="InterPro" id="IPR013096">
    <property type="entry name" value="Cupin_2"/>
</dbReference>
<dbReference type="PANTHER" id="PTHR40112:SF1">
    <property type="entry name" value="H2HPP ISOMERASE"/>
    <property type="match status" value="1"/>
</dbReference>
<evidence type="ECO:0000313" key="2">
    <source>
        <dbReference type="EMBL" id="KKL69079.1"/>
    </source>
</evidence>
<dbReference type="AlphaFoldDB" id="A0A0F9E4Y4"/>
<dbReference type="CDD" id="cd02238">
    <property type="entry name" value="cupin_KdgF"/>
    <property type="match status" value="1"/>
</dbReference>
<dbReference type="InterPro" id="IPR052535">
    <property type="entry name" value="Bacilysin_H2HPP_isomerase"/>
</dbReference>
<reference evidence="2" key="1">
    <citation type="journal article" date="2015" name="Nature">
        <title>Complex archaea that bridge the gap between prokaryotes and eukaryotes.</title>
        <authorList>
            <person name="Spang A."/>
            <person name="Saw J.H."/>
            <person name="Jorgensen S.L."/>
            <person name="Zaremba-Niedzwiedzka K."/>
            <person name="Martijn J."/>
            <person name="Lind A.E."/>
            <person name="van Eijk R."/>
            <person name="Schleper C."/>
            <person name="Guy L."/>
            <person name="Ettema T.J."/>
        </authorList>
    </citation>
    <scope>NUCLEOTIDE SEQUENCE</scope>
</reference>
<dbReference type="PANTHER" id="PTHR40112">
    <property type="entry name" value="H2HPP ISOMERASE"/>
    <property type="match status" value="1"/>
</dbReference>
<dbReference type="EMBL" id="LAZR01026330">
    <property type="protein sequence ID" value="KKL69079.1"/>
    <property type="molecule type" value="Genomic_DNA"/>
</dbReference>
<dbReference type="Pfam" id="PF07883">
    <property type="entry name" value="Cupin_2"/>
    <property type="match status" value="1"/>
</dbReference>
<sequence length="110" mass="12568">MQMEGLETTILTGLHGEKIMMVFNATLPGHSVPTHSHKQEQVGMVYEGEAKLKIGDEERHVKKGDLYCIPSDTPHSDTCLGNEPFIMLDIFYPIRNDFLRKLKNKQKIQE</sequence>
<dbReference type="Gene3D" id="2.60.120.10">
    <property type="entry name" value="Jelly Rolls"/>
    <property type="match status" value="1"/>
</dbReference>
<gene>
    <name evidence="2" type="ORF">LCGC14_2118530</name>
</gene>
<evidence type="ECO:0000259" key="1">
    <source>
        <dbReference type="Pfam" id="PF07883"/>
    </source>
</evidence>
<dbReference type="SUPFAM" id="SSF51182">
    <property type="entry name" value="RmlC-like cupins"/>
    <property type="match status" value="1"/>
</dbReference>
<comment type="caution">
    <text evidence="2">The sequence shown here is derived from an EMBL/GenBank/DDBJ whole genome shotgun (WGS) entry which is preliminary data.</text>
</comment>
<dbReference type="InterPro" id="IPR011051">
    <property type="entry name" value="RmlC_Cupin_sf"/>
</dbReference>
<name>A0A0F9E4Y4_9ZZZZ</name>